<dbReference type="InterPro" id="IPR006845">
    <property type="entry name" value="Pex_N"/>
</dbReference>
<dbReference type="EMBL" id="ASPP01020321">
    <property type="protein sequence ID" value="ETO13925.1"/>
    <property type="molecule type" value="Genomic_DNA"/>
</dbReference>
<comment type="pathway">
    <text evidence="2">Protein modification; protein ubiquitination.</text>
</comment>
<dbReference type="GO" id="GO:0008270">
    <property type="term" value="F:zinc ion binding"/>
    <property type="evidence" value="ECO:0007669"/>
    <property type="project" value="UniProtKB-KW"/>
</dbReference>
<evidence type="ECO:0000256" key="7">
    <source>
        <dbReference type="ARBA" id="ARBA00022771"/>
    </source>
</evidence>
<evidence type="ECO:0000313" key="15">
    <source>
        <dbReference type="EMBL" id="ETO13925.1"/>
    </source>
</evidence>
<keyword evidence="9" id="KW-0653">Protein transport</keyword>
<evidence type="ECO:0000313" key="16">
    <source>
        <dbReference type="Proteomes" id="UP000023152"/>
    </source>
</evidence>
<evidence type="ECO:0000259" key="14">
    <source>
        <dbReference type="Pfam" id="PF04757"/>
    </source>
</evidence>
<dbReference type="AlphaFoldDB" id="X6MLJ5"/>
<gene>
    <name evidence="15" type="ORF">RFI_23444</name>
</gene>
<keyword evidence="4" id="KW-0813">Transport</keyword>
<dbReference type="OrthoDB" id="107372at2759"/>
<evidence type="ECO:0000256" key="3">
    <source>
        <dbReference type="ARBA" id="ARBA00008704"/>
    </source>
</evidence>
<dbReference type="Proteomes" id="UP000023152">
    <property type="component" value="Unassembled WGS sequence"/>
</dbReference>
<keyword evidence="12" id="KW-0576">Peroxisome</keyword>
<comment type="caution">
    <text evidence="15">The sequence shown here is derived from an EMBL/GenBank/DDBJ whole genome shotgun (WGS) entry which is preliminary data.</text>
</comment>
<reference evidence="15 16" key="1">
    <citation type="journal article" date="2013" name="Curr. Biol.">
        <title>The Genome of the Foraminiferan Reticulomyxa filosa.</title>
        <authorList>
            <person name="Glockner G."/>
            <person name="Hulsmann N."/>
            <person name="Schleicher M."/>
            <person name="Noegel A.A."/>
            <person name="Eichinger L."/>
            <person name="Gallinger C."/>
            <person name="Pawlowski J."/>
            <person name="Sierra R."/>
            <person name="Euteneuer U."/>
            <person name="Pillet L."/>
            <person name="Moustafa A."/>
            <person name="Platzer M."/>
            <person name="Groth M."/>
            <person name="Szafranski K."/>
            <person name="Schliwa M."/>
        </authorList>
    </citation>
    <scope>NUCLEOTIDE SEQUENCE [LARGE SCALE GENOMIC DNA]</scope>
</reference>
<keyword evidence="16" id="KW-1185">Reference proteome</keyword>
<keyword evidence="7" id="KW-0863">Zinc-finger</keyword>
<evidence type="ECO:0000256" key="10">
    <source>
        <dbReference type="ARBA" id="ARBA00022989"/>
    </source>
</evidence>
<evidence type="ECO:0000256" key="11">
    <source>
        <dbReference type="ARBA" id="ARBA00023136"/>
    </source>
</evidence>
<evidence type="ECO:0000256" key="9">
    <source>
        <dbReference type="ARBA" id="ARBA00022927"/>
    </source>
</evidence>
<evidence type="ECO:0000256" key="2">
    <source>
        <dbReference type="ARBA" id="ARBA00004906"/>
    </source>
</evidence>
<evidence type="ECO:0000256" key="5">
    <source>
        <dbReference type="ARBA" id="ARBA00022692"/>
    </source>
</evidence>
<evidence type="ECO:0000256" key="1">
    <source>
        <dbReference type="ARBA" id="ARBA00004585"/>
    </source>
</evidence>
<dbReference type="GO" id="GO:1990429">
    <property type="term" value="C:peroxisomal importomer complex"/>
    <property type="evidence" value="ECO:0007669"/>
    <property type="project" value="TreeGrafter"/>
</dbReference>
<feature type="domain" description="Pex N-terminal" evidence="14">
    <location>
        <begin position="25"/>
        <end position="203"/>
    </location>
</feature>
<comment type="subcellular location">
    <subcellularLocation>
        <location evidence="1">Peroxisome membrane</location>
        <topology evidence="1">Multi-pass membrane protein</topology>
    </subcellularLocation>
</comment>
<keyword evidence="8" id="KW-0862">Zinc</keyword>
<dbReference type="PANTHER" id="PTHR12888">
    <property type="entry name" value="PEROXISOME ASSEMBLY PROTEIN 12 PEROXIN-12"/>
    <property type="match status" value="1"/>
</dbReference>
<name>X6MLJ5_RETFI</name>
<evidence type="ECO:0000256" key="6">
    <source>
        <dbReference type="ARBA" id="ARBA00022723"/>
    </source>
</evidence>
<feature type="transmembrane region" description="Helical" evidence="13">
    <location>
        <begin position="179"/>
        <end position="200"/>
    </location>
</feature>
<sequence length="283" mass="33136">MESLSNPKTINPLLLPSLFELICRERLDDGLPASFQDIIRVFTRNASENSLGHFVHRFSDEVILMITFCLQFKYLFQYNASFGEHFYGLKRVRLVANASNASHPYQLTLKDRLTSLSLLLLIPYLRGKIERYYKHLLEMTDEEREAHMDRFLVPSNPNDPNSPKQKTWRYRYCELLLNYFPYFDGCLASLAFLWKLLYLFSKVPNDLFSNSFVAQQGIERIDQNDIQLWKSFRQAFENSIRDSNSPAASAWLHFKLSFLRVLYILGNVTKIMTLGLLFVFLKG</sequence>
<dbReference type="InterPro" id="IPR017375">
    <property type="entry name" value="PEX12"/>
</dbReference>
<dbReference type="Pfam" id="PF04757">
    <property type="entry name" value="Pex2_Pex12"/>
    <property type="match status" value="1"/>
</dbReference>
<dbReference type="GO" id="GO:0004842">
    <property type="term" value="F:ubiquitin-protein transferase activity"/>
    <property type="evidence" value="ECO:0007669"/>
    <property type="project" value="TreeGrafter"/>
</dbReference>
<evidence type="ECO:0000256" key="8">
    <source>
        <dbReference type="ARBA" id="ARBA00022833"/>
    </source>
</evidence>
<keyword evidence="10 13" id="KW-1133">Transmembrane helix</keyword>
<proteinExistence type="inferred from homology"/>
<keyword evidence="6" id="KW-0479">Metal-binding</keyword>
<protein>
    <recommendedName>
        <fullName evidence="14">Pex N-terminal domain-containing protein</fullName>
    </recommendedName>
</protein>
<dbReference type="GO" id="GO:0016558">
    <property type="term" value="P:protein import into peroxisome matrix"/>
    <property type="evidence" value="ECO:0007669"/>
    <property type="project" value="InterPro"/>
</dbReference>
<evidence type="ECO:0000256" key="4">
    <source>
        <dbReference type="ARBA" id="ARBA00022448"/>
    </source>
</evidence>
<keyword evidence="5 13" id="KW-0812">Transmembrane</keyword>
<dbReference type="GO" id="GO:0006513">
    <property type="term" value="P:protein monoubiquitination"/>
    <property type="evidence" value="ECO:0007669"/>
    <property type="project" value="TreeGrafter"/>
</dbReference>
<organism evidence="15 16">
    <name type="scientific">Reticulomyxa filosa</name>
    <dbReference type="NCBI Taxonomy" id="46433"/>
    <lineage>
        <taxon>Eukaryota</taxon>
        <taxon>Sar</taxon>
        <taxon>Rhizaria</taxon>
        <taxon>Retaria</taxon>
        <taxon>Foraminifera</taxon>
        <taxon>Monothalamids</taxon>
        <taxon>Reticulomyxidae</taxon>
        <taxon>Reticulomyxa</taxon>
    </lineage>
</organism>
<evidence type="ECO:0000256" key="13">
    <source>
        <dbReference type="SAM" id="Phobius"/>
    </source>
</evidence>
<evidence type="ECO:0000256" key="12">
    <source>
        <dbReference type="ARBA" id="ARBA00023140"/>
    </source>
</evidence>
<feature type="transmembrane region" description="Helical" evidence="13">
    <location>
        <begin position="261"/>
        <end position="281"/>
    </location>
</feature>
<dbReference type="GO" id="GO:0005778">
    <property type="term" value="C:peroxisomal membrane"/>
    <property type="evidence" value="ECO:0007669"/>
    <property type="project" value="UniProtKB-SubCell"/>
</dbReference>
<dbReference type="PANTHER" id="PTHR12888:SF0">
    <property type="entry name" value="PEROXISOME ASSEMBLY PROTEIN 12"/>
    <property type="match status" value="1"/>
</dbReference>
<keyword evidence="11 13" id="KW-0472">Membrane</keyword>
<comment type="similarity">
    <text evidence="3">Belongs to the pex2/pex10/pex12 family.</text>
</comment>
<accession>X6MLJ5</accession>